<organism evidence="2 3">
    <name type="scientific">Salmonella enterica subsp. enterica serovar Bovismorbificans</name>
    <dbReference type="NCBI Taxonomy" id="58097"/>
    <lineage>
        <taxon>Bacteria</taxon>
        <taxon>Pseudomonadati</taxon>
        <taxon>Pseudomonadota</taxon>
        <taxon>Gammaproteobacteria</taxon>
        <taxon>Enterobacterales</taxon>
        <taxon>Enterobacteriaceae</taxon>
        <taxon>Salmonella</taxon>
    </lineage>
</organism>
<proteinExistence type="predicted"/>
<gene>
    <name evidence="2" type="ORF">ERS008198_03049</name>
</gene>
<accession>A0A655DCS9</accession>
<sequence>MVRDLNQRANAHVLYPGNRLFKGDANQSGKRADNGRHEQDGQRRFIPLH</sequence>
<dbReference type="EMBL" id="CQPA01000026">
    <property type="protein sequence ID" value="CNU55598.1"/>
    <property type="molecule type" value="Genomic_DNA"/>
</dbReference>
<evidence type="ECO:0000313" key="3">
    <source>
        <dbReference type="Proteomes" id="UP000041314"/>
    </source>
</evidence>
<name>A0A655DCS9_SALET</name>
<evidence type="ECO:0000313" key="2">
    <source>
        <dbReference type="EMBL" id="CNU55598.1"/>
    </source>
</evidence>
<protein>
    <submittedName>
        <fullName evidence="2">Uncharacterized protein</fullName>
    </submittedName>
</protein>
<reference evidence="2 3" key="1">
    <citation type="submission" date="2015-03" db="EMBL/GenBank/DDBJ databases">
        <authorList>
            <consortium name="Pathogen Informatics"/>
        </authorList>
    </citation>
    <scope>NUCLEOTIDE SEQUENCE [LARGE SCALE GENOMIC DNA]</scope>
    <source>
        <strain evidence="2 3">A1104</strain>
    </source>
</reference>
<dbReference type="AlphaFoldDB" id="A0A655DCS9"/>
<feature type="region of interest" description="Disordered" evidence="1">
    <location>
        <begin position="16"/>
        <end position="49"/>
    </location>
</feature>
<feature type="compositionally biased region" description="Basic and acidic residues" evidence="1">
    <location>
        <begin position="30"/>
        <end position="43"/>
    </location>
</feature>
<dbReference type="Proteomes" id="UP000041314">
    <property type="component" value="Unassembled WGS sequence"/>
</dbReference>
<evidence type="ECO:0000256" key="1">
    <source>
        <dbReference type="SAM" id="MobiDB-lite"/>
    </source>
</evidence>